<dbReference type="InterPro" id="IPR058737">
    <property type="entry name" value="DSRM_REH2"/>
</dbReference>
<dbReference type="SMART" id="SM00490">
    <property type="entry name" value="HELICc"/>
    <property type="match status" value="1"/>
</dbReference>
<dbReference type="GO" id="GO:0016787">
    <property type="term" value="F:hydrolase activity"/>
    <property type="evidence" value="ECO:0007669"/>
    <property type="project" value="UniProtKB-KW"/>
</dbReference>
<dbReference type="RefSeq" id="XP_001564408.1">
    <property type="nucleotide sequence ID" value="XM_001564358.2"/>
</dbReference>
<name>A4HAN8_LEIBR</name>
<evidence type="ECO:0000256" key="4">
    <source>
        <dbReference type="SAM" id="MobiDB-lite"/>
    </source>
</evidence>
<dbReference type="InterPro" id="IPR011545">
    <property type="entry name" value="DEAD/DEAH_box_helicase_dom"/>
</dbReference>
<dbReference type="PROSITE" id="PS51192">
    <property type="entry name" value="HELICASE_ATP_BIND_1"/>
    <property type="match status" value="1"/>
</dbReference>
<feature type="region of interest" description="Disordered" evidence="4">
    <location>
        <begin position="1902"/>
        <end position="1944"/>
    </location>
</feature>
<reference evidence="6 7" key="2">
    <citation type="journal article" date="2011" name="Genome Res.">
        <title>Chromosome and gene copy number variation allow major structural change between species and strains of Leishmania.</title>
        <authorList>
            <person name="Rogers M.B."/>
            <person name="Hilley J.D."/>
            <person name="Dickens N.J."/>
            <person name="Wilkes J."/>
            <person name="Bates P.A."/>
            <person name="Depledge D.P."/>
            <person name="Harris D."/>
            <person name="Her Y."/>
            <person name="Herzyk P."/>
            <person name="Imamura H."/>
            <person name="Otto T.D."/>
            <person name="Sanders M."/>
            <person name="Seeger K."/>
            <person name="Dujardin J.C."/>
            <person name="Berriman M."/>
            <person name="Smith D.F."/>
            <person name="Hertz-Fowler C."/>
            <person name="Mottram J.C."/>
        </authorList>
    </citation>
    <scope>NUCLEOTIDE SEQUENCE [LARGE SCALE GENOMIC DNA]</scope>
    <source>
        <strain evidence="6 7">MHOM/BR/75/M2904</strain>
    </source>
</reference>
<proteinExistence type="predicted"/>
<feature type="compositionally biased region" description="Basic residues" evidence="4">
    <location>
        <begin position="359"/>
        <end position="368"/>
    </location>
</feature>
<feature type="region of interest" description="Disordered" evidence="4">
    <location>
        <begin position="1297"/>
        <end position="1316"/>
    </location>
</feature>
<feature type="compositionally biased region" description="Polar residues" evidence="4">
    <location>
        <begin position="1275"/>
        <end position="1288"/>
    </location>
</feature>
<dbReference type="Gene3D" id="3.40.50.300">
    <property type="entry name" value="P-loop containing nucleotide triphosphate hydrolases"/>
    <property type="match status" value="2"/>
</dbReference>
<keyword evidence="2" id="KW-0378">Hydrolase</keyword>
<dbReference type="InterPro" id="IPR007502">
    <property type="entry name" value="Helicase-assoc_dom"/>
</dbReference>
<dbReference type="Proteomes" id="UP000007258">
    <property type="component" value="Chromosome 20"/>
</dbReference>
<feature type="region of interest" description="Disordered" evidence="4">
    <location>
        <begin position="255"/>
        <end position="388"/>
    </location>
</feature>
<dbReference type="VEuPathDB" id="TriTrypDB:LbrM.20.1240"/>
<keyword evidence="1" id="KW-0547">Nucleotide-binding</keyword>
<organism evidence="6 7">
    <name type="scientific">Leishmania braziliensis</name>
    <dbReference type="NCBI Taxonomy" id="5660"/>
    <lineage>
        <taxon>Eukaryota</taxon>
        <taxon>Discoba</taxon>
        <taxon>Euglenozoa</taxon>
        <taxon>Kinetoplastea</taxon>
        <taxon>Metakinetoplastina</taxon>
        <taxon>Trypanosomatida</taxon>
        <taxon>Trypanosomatidae</taxon>
        <taxon>Leishmaniinae</taxon>
        <taxon>Leishmania</taxon>
        <taxon>Leishmania braziliensis species complex</taxon>
    </lineage>
</organism>
<dbReference type="GO" id="GO:0004386">
    <property type="term" value="F:helicase activity"/>
    <property type="evidence" value="ECO:0007669"/>
    <property type="project" value="TreeGrafter"/>
</dbReference>
<keyword evidence="7" id="KW-1185">Reference proteome</keyword>
<feature type="region of interest" description="Disordered" evidence="4">
    <location>
        <begin position="177"/>
        <end position="207"/>
    </location>
</feature>
<feature type="compositionally biased region" description="Low complexity" evidence="4">
    <location>
        <begin position="668"/>
        <end position="677"/>
    </location>
</feature>
<feature type="compositionally biased region" description="Pro residues" evidence="4">
    <location>
        <begin position="502"/>
        <end position="518"/>
    </location>
</feature>
<dbReference type="EMBL" id="FR798994">
    <property type="protein sequence ID" value="CAM38470.1"/>
    <property type="molecule type" value="Genomic_DNA"/>
</dbReference>
<feature type="region of interest" description="Disordered" evidence="4">
    <location>
        <begin position="1108"/>
        <end position="1135"/>
    </location>
</feature>
<dbReference type="Pfam" id="PF00270">
    <property type="entry name" value="DEAD"/>
    <property type="match status" value="1"/>
</dbReference>
<feature type="region of interest" description="Disordered" evidence="4">
    <location>
        <begin position="818"/>
        <end position="849"/>
    </location>
</feature>
<dbReference type="PANTHER" id="PTHR18934:SF235">
    <property type="entry name" value="DEAH-BOX RNA HELICASE, PUTATIVE-RELATED"/>
    <property type="match status" value="1"/>
</dbReference>
<dbReference type="OMA" id="QGGVCYR"/>
<dbReference type="GO" id="GO:0005524">
    <property type="term" value="F:ATP binding"/>
    <property type="evidence" value="ECO:0007669"/>
    <property type="project" value="UniProtKB-KW"/>
</dbReference>
<dbReference type="SMART" id="SM00847">
    <property type="entry name" value="HA2"/>
    <property type="match status" value="1"/>
</dbReference>
<dbReference type="InterPro" id="IPR002464">
    <property type="entry name" value="DNA/RNA_helicase_DEAH_CS"/>
</dbReference>
<feature type="compositionally biased region" description="Acidic residues" evidence="4">
    <location>
        <begin position="1908"/>
        <end position="1917"/>
    </location>
</feature>
<keyword evidence="3" id="KW-0067">ATP-binding</keyword>
<feature type="domain" description="Helicase ATP-binding" evidence="5">
    <location>
        <begin position="910"/>
        <end position="1075"/>
    </location>
</feature>
<evidence type="ECO:0000313" key="7">
    <source>
        <dbReference type="Proteomes" id="UP000007258"/>
    </source>
</evidence>
<dbReference type="CDD" id="cd18791">
    <property type="entry name" value="SF2_C_RHA"/>
    <property type="match status" value="1"/>
</dbReference>
<dbReference type="Pfam" id="PF26536">
    <property type="entry name" value="DSRM_REH2"/>
    <property type="match status" value="1"/>
</dbReference>
<dbReference type="InterPro" id="IPR001650">
    <property type="entry name" value="Helicase_C-like"/>
</dbReference>
<sequence>MTIRCLAFAVASPRLPSTHHHTRQQNDAESVRALLHIRFSSSVCVCVHSHGAIGGARSTGSSSTPLSEMPHACWQNSVFPLLSRHRLLGYPLFFAPSPLPHPISFSLADMGTFSHFFIRGSGLCVIATVPGMCSSMSCPCWRPWRMQTRQWEGRSCVLLTVATVACHLSNGRAGTAHVPGNSGAFSHTSSSAPRYRSQECGAIDSRASPQPHRVVRCCLKRTTPSPAKEAVSPAVKSSSRDESSLAALLISLETVGPSNTQRQQSALPTSSRKRTPRLTPTLFSPAKSQARAEPKPTPVLSPSSSCFPNNSTAASELKRTGNPTQRPPHKCAEMNRYSDKPLQEGTFSSMGEQREQRVQLRRARRRMSRTPQASRIRSLPGGRLEDATGVSPLAVDRGAEKRVVEMLRRSQQQTSPDAEFAMRDPTVHHIPHSKLMRCVLELPLSSRCDGDGAEQKEVFAIGQSRKAKIARALCFMHAEQLLDHYMSSRGRPSSPTAGASAVPPPLEEAVLPPLPKTPQPHEYRSWDEYVDASAAYVQAVAAHVKQEGYMREEVLQSGHPVVDRATELLRRYPKRYCRPTALQDLNESLRDASSLMTTAHLAGTVFVATLVLDSRTGLTATGVAKNMKTAKRQCAAHALCILQLLKEDVERQQEADGTGHSRRRGAQKGSSGSSTKKGLSHQPSAPLESILRQLQPAYRRIVQYHHLLFGKASLTPQTSFTKESNTTSGSNSTITYRCHLTLNGLCCDATGINRFEAERAAMEAAMTNLMLYDERLQAVQAFVNAHLSISPESIPSAALPAELVFQLQAQLRQVTQQPEDVAADAATDVATGKTGSDDGADIADDRSDRARGMSERALLDLTQRSFARDPSYAAQMLQSMLALRRNPVYLTQFHPCRSTLAMATVKAQLLDAVQRHRVTVVCGTTGCGKTTQVPQYILDYEIEHGRGGLCNILVTQPRRLSSFSIAERIAQERLGTVGEDVGYAVRLDARPGRHITICTTGVLLQIFSTHPELEHISHLIIDEVHERDINCDVVLALVKQLLARNLRLRVVLMSATMQADVFARYFGTDTPVVQVEGAVYPVTIRYLEDIAAEAATAQFCSPSLDAVSSADSDQQDEGKKREHTTPIPLVKSSTTASRRVNTRKYLKIDYNLIAYLVHRSVQVDLQNNTDGKSILVFLPGWKELTSAMAAIMEYSGPYALPDAKGRFYIILLHSTVDNAKQRECFMPAPPGTVKVVLATNIAESGITIDDAAVVIDTGLIKTTSWESRPTLPCHQGTTDTIGSSTSRRPTVAHVPLEKVPEDGRAGGSRGSGDTAASTPFFSTQLTLGYASQANCTQRKGRAGRTQGGMCYRLFTKELWNSLPAFPEADIHRVPLMQVLLKLLSLGHANPKATLQTFLEPPSSTNVDASMEVLRGISAVGKTDALTPLGEYLALLPCDPRIGKMIIVGAVLRCLDSVLTVAACTDVCPYVTSRDVAAEARKRRYLLSRSSQSDHISFLNAYNAFCANGEKEDFARLNLLHLGNLRVISKYKAQYRDILRHAGLISAQDELEEDGEMVDSIDAAGDPVHGHLGGDSGTIKETAVHSEGGKLNLSSGDSRTQDVRVPGWVPLSYPGTLCVDTSALSRHSFDVALVKACVCAALFPNVALLRPPANTLSSMRRLHAARKVELRTKHFFSIKPTKDSVCRRVDGPRGGDAPGRDELLRELRRDSQAVTTDSTTSSTSPVQPVPALFYVFQDVFGVRDPRRDFLTSLSAVSLWALLLFGASESTTEYNAELSICVVDGWIAVHIDRATYALVTQLRQSLFQCLRRKYHNPQDPQNNSALKTVTEVCRRLLKAPVLEMPAAKSLDTAGSTTCKTAAGRQQSPWQLVDMGTIIDPLVHLRHGDSADGSATAVAGENALLNLDGGGDGDEDDDNEGLPNFNSVDGDDDDNDGNATEDGDQLK</sequence>
<gene>
    <name evidence="6" type="ORF">LBRM_20_1240</name>
</gene>
<dbReference type="SMART" id="SM00487">
    <property type="entry name" value="DEXDc"/>
    <property type="match status" value="1"/>
</dbReference>
<feature type="compositionally biased region" description="Polar residues" evidence="4">
    <location>
        <begin position="183"/>
        <end position="192"/>
    </location>
</feature>
<dbReference type="PROSITE" id="PS00690">
    <property type="entry name" value="DEAH_ATP_HELICASE"/>
    <property type="match status" value="1"/>
</dbReference>
<protein>
    <submittedName>
        <fullName evidence="6">ATP-dependent RNA helicase-like protein</fullName>
    </submittedName>
</protein>
<dbReference type="SUPFAM" id="SSF52540">
    <property type="entry name" value="P-loop containing nucleoside triphosphate hydrolases"/>
    <property type="match status" value="2"/>
</dbReference>
<dbReference type="CDD" id="cd17917">
    <property type="entry name" value="DEXHc_RHA-like"/>
    <property type="match status" value="1"/>
</dbReference>
<dbReference type="KEGG" id="lbz:LBRM_20_1240"/>
<feature type="region of interest" description="Disordered" evidence="4">
    <location>
        <begin position="486"/>
        <end position="518"/>
    </location>
</feature>
<feature type="compositionally biased region" description="Basic and acidic residues" evidence="4">
    <location>
        <begin position="330"/>
        <end position="342"/>
    </location>
</feature>
<dbReference type="Pfam" id="PF21010">
    <property type="entry name" value="HA2_C"/>
    <property type="match status" value="1"/>
</dbReference>
<dbReference type="InterPro" id="IPR027417">
    <property type="entry name" value="P-loop_NTPase"/>
</dbReference>
<reference evidence="6 7" key="1">
    <citation type="journal article" date="2007" name="Nat. Genet.">
        <title>Comparative genomic analysis of three Leishmania species that cause diverse human disease.</title>
        <authorList>
            <person name="Peacock C.S."/>
            <person name="Seeger K."/>
            <person name="Harris D."/>
            <person name="Murphy L."/>
            <person name="Ruiz J.C."/>
            <person name="Quail M.A."/>
            <person name="Peters N."/>
            <person name="Adlem E."/>
            <person name="Tivey A."/>
            <person name="Aslett M."/>
            <person name="Kerhornou A."/>
            <person name="Ivens A."/>
            <person name="Fraser A."/>
            <person name="Rajandream M.A."/>
            <person name="Carver T."/>
            <person name="Norbertczak H."/>
            <person name="Chillingworth T."/>
            <person name="Hance Z."/>
            <person name="Jagels K."/>
            <person name="Moule S."/>
            <person name="Ormond D."/>
            <person name="Rutter S."/>
            <person name="Squares R."/>
            <person name="Whitehead S."/>
            <person name="Rabbinowitsch E."/>
            <person name="Arrowsmith C."/>
            <person name="White B."/>
            <person name="Thurston S."/>
            <person name="Bringaud F."/>
            <person name="Baldauf S.L."/>
            <person name="Faulconbridge A."/>
            <person name="Jeffares D."/>
            <person name="Depledge D.P."/>
            <person name="Oyola S.O."/>
            <person name="Hilley J.D."/>
            <person name="Brito L.O."/>
            <person name="Tosi L.R."/>
            <person name="Barrell B."/>
            <person name="Cruz A.K."/>
            <person name="Mottram J.C."/>
            <person name="Smith D.F."/>
            <person name="Berriman M."/>
        </authorList>
    </citation>
    <scope>NUCLEOTIDE SEQUENCE [LARGE SCALE GENOMIC DNA]</scope>
    <source>
        <strain evidence="6 7">MHOM/BR/75/M2904</strain>
    </source>
</reference>
<dbReference type="GO" id="GO:0003723">
    <property type="term" value="F:RNA binding"/>
    <property type="evidence" value="ECO:0007669"/>
    <property type="project" value="TreeGrafter"/>
</dbReference>
<dbReference type="CDD" id="cd00048">
    <property type="entry name" value="DSRM_SF"/>
    <property type="match status" value="1"/>
</dbReference>
<feature type="region of interest" description="Disordered" evidence="4">
    <location>
        <begin position="652"/>
        <end position="685"/>
    </location>
</feature>
<feature type="compositionally biased region" description="Acidic residues" evidence="4">
    <location>
        <begin position="1926"/>
        <end position="1944"/>
    </location>
</feature>
<dbReference type="Gene3D" id="1.20.120.1080">
    <property type="match status" value="1"/>
</dbReference>
<dbReference type="Pfam" id="PF00271">
    <property type="entry name" value="Helicase_C"/>
    <property type="match status" value="1"/>
</dbReference>
<evidence type="ECO:0000259" key="5">
    <source>
        <dbReference type="PROSITE" id="PS51192"/>
    </source>
</evidence>
<dbReference type="InParanoid" id="A4HAN8"/>
<feature type="compositionally biased region" description="Polar residues" evidence="4">
    <location>
        <begin position="300"/>
        <end position="314"/>
    </location>
</feature>
<evidence type="ECO:0000256" key="3">
    <source>
        <dbReference type="ARBA" id="ARBA00022840"/>
    </source>
</evidence>
<dbReference type="GeneID" id="5414955"/>
<feature type="compositionally biased region" description="Polar residues" evidence="4">
    <location>
        <begin position="256"/>
        <end position="270"/>
    </location>
</feature>
<evidence type="ECO:0000256" key="2">
    <source>
        <dbReference type="ARBA" id="ARBA00022801"/>
    </source>
</evidence>
<accession>A4HAN8</accession>
<dbReference type="STRING" id="5660.A4HAN8"/>
<evidence type="ECO:0000256" key="1">
    <source>
        <dbReference type="ARBA" id="ARBA00022741"/>
    </source>
</evidence>
<evidence type="ECO:0000313" key="6">
    <source>
        <dbReference type="EMBL" id="CAM38470.1"/>
    </source>
</evidence>
<dbReference type="InterPro" id="IPR014001">
    <property type="entry name" value="Helicase_ATP-bd"/>
</dbReference>
<feature type="region of interest" description="Disordered" evidence="4">
    <location>
        <begin position="1270"/>
        <end position="1289"/>
    </location>
</feature>
<dbReference type="PANTHER" id="PTHR18934">
    <property type="entry name" value="ATP-DEPENDENT RNA HELICASE"/>
    <property type="match status" value="1"/>
</dbReference>